<evidence type="ECO:0000259" key="2">
    <source>
        <dbReference type="PROSITE" id="PS50943"/>
    </source>
</evidence>
<evidence type="ECO:0000313" key="3">
    <source>
        <dbReference type="EMBL" id="TQS20182.1"/>
    </source>
</evidence>
<dbReference type="InterPro" id="IPR050807">
    <property type="entry name" value="TransReg_Diox_bact_type"/>
</dbReference>
<proteinExistence type="predicted"/>
<dbReference type="InterPro" id="IPR013096">
    <property type="entry name" value="Cupin_2"/>
</dbReference>
<gene>
    <name evidence="3" type="ORF">FLX08_16515</name>
</gene>
<dbReference type="CDD" id="cd00093">
    <property type="entry name" value="HTH_XRE"/>
    <property type="match status" value="1"/>
</dbReference>
<dbReference type="PANTHER" id="PTHR46797:SF1">
    <property type="entry name" value="METHYLPHOSPHONATE SYNTHASE"/>
    <property type="match status" value="1"/>
</dbReference>
<dbReference type="CDD" id="cd02209">
    <property type="entry name" value="cupin_XRE_C"/>
    <property type="match status" value="1"/>
</dbReference>
<dbReference type="PROSITE" id="PS50943">
    <property type="entry name" value="HTH_CROC1"/>
    <property type="match status" value="1"/>
</dbReference>
<dbReference type="Pfam" id="PF07883">
    <property type="entry name" value="Cupin_2"/>
    <property type="match status" value="1"/>
</dbReference>
<organism evidence="3 4">
    <name type="scientific">Microbispora hainanensis</name>
    <dbReference type="NCBI Taxonomy" id="568844"/>
    <lineage>
        <taxon>Bacteria</taxon>
        <taxon>Bacillati</taxon>
        <taxon>Actinomycetota</taxon>
        <taxon>Actinomycetes</taxon>
        <taxon>Streptosporangiales</taxon>
        <taxon>Streptosporangiaceae</taxon>
        <taxon>Microbispora</taxon>
    </lineage>
</organism>
<name>A0A544YUK0_9ACTN</name>
<dbReference type="Pfam" id="PF01381">
    <property type="entry name" value="HTH_3"/>
    <property type="match status" value="1"/>
</dbReference>
<dbReference type="SUPFAM" id="SSF51182">
    <property type="entry name" value="RmlC-like cupins"/>
    <property type="match status" value="1"/>
</dbReference>
<dbReference type="Proteomes" id="UP000316541">
    <property type="component" value="Unassembled WGS sequence"/>
</dbReference>
<dbReference type="GO" id="GO:0005829">
    <property type="term" value="C:cytosol"/>
    <property type="evidence" value="ECO:0007669"/>
    <property type="project" value="TreeGrafter"/>
</dbReference>
<accession>A0A544YUK0</accession>
<evidence type="ECO:0000313" key="4">
    <source>
        <dbReference type="Proteomes" id="UP000316541"/>
    </source>
</evidence>
<dbReference type="GO" id="GO:0003700">
    <property type="term" value="F:DNA-binding transcription factor activity"/>
    <property type="evidence" value="ECO:0007669"/>
    <property type="project" value="TreeGrafter"/>
</dbReference>
<dbReference type="InterPro" id="IPR001387">
    <property type="entry name" value="Cro/C1-type_HTH"/>
</dbReference>
<evidence type="ECO:0000256" key="1">
    <source>
        <dbReference type="ARBA" id="ARBA00023125"/>
    </source>
</evidence>
<dbReference type="SMART" id="SM00530">
    <property type="entry name" value="HTH_XRE"/>
    <property type="match status" value="1"/>
</dbReference>
<dbReference type="InterPro" id="IPR011051">
    <property type="entry name" value="RmlC_Cupin_sf"/>
</dbReference>
<dbReference type="Gene3D" id="2.60.120.10">
    <property type="entry name" value="Jelly Rolls"/>
    <property type="match status" value="1"/>
</dbReference>
<protein>
    <submittedName>
        <fullName evidence="3">Helix-turn-helix domain-containing protein</fullName>
    </submittedName>
</protein>
<comment type="caution">
    <text evidence="3">The sequence shown here is derived from an EMBL/GenBank/DDBJ whole genome shotgun (WGS) entry which is preliminary data.</text>
</comment>
<dbReference type="Gene3D" id="1.10.260.40">
    <property type="entry name" value="lambda repressor-like DNA-binding domains"/>
    <property type="match status" value="1"/>
</dbReference>
<dbReference type="SUPFAM" id="SSF47413">
    <property type="entry name" value="lambda repressor-like DNA-binding domains"/>
    <property type="match status" value="1"/>
</dbReference>
<dbReference type="RefSeq" id="WP_142619746.1">
    <property type="nucleotide sequence ID" value="NZ_VIRM01000018.1"/>
</dbReference>
<sequence>MAYFDGGDGRVGALSEQVRAAIASNVRHARHTRGLSIRDLADRSGFSKALLSQIERGLANPTVEVLAGLAESLDLSFSDITRTPLYEPQVMRRAGDGAARTLLSSLDRRRFELYETPLPPEHAHESAPHGRGSEEFAYVLSGSVTLEVATYEVRLEVGDAVRFSAEAEHGYRTGAEPARLLTLVSMPSD</sequence>
<feature type="domain" description="HTH cro/C1-type" evidence="2">
    <location>
        <begin position="26"/>
        <end position="80"/>
    </location>
</feature>
<dbReference type="GO" id="GO:0003677">
    <property type="term" value="F:DNA binding"/>
    <property type="evidence" value="ECO:0007669"/>
    <property type="project" value="UniProtKB-KW"/>
</dbReference>
<dbReference type="EMBL" id="VIRM01000018">
    <property type="protein sequence ID" value="TQS20182.1"/>
    <property type="molecule type" value="Genomic_DNA"/>
</dbReference>
<dbReference type="PANTHER" id="PTHR46797">
    <property type="entry name" value="HTH-TYPE TRANSCRIPTIONAL REGULATOR"/>
    <property type="match status" value="1"/>
</dbReference>
<keyword evidence="1" id="KW-0238">DNA-binding</keyword>
<dbReference type="AlphaFoldDB" id="A0A544YUK0"/>
<dbReference type="InterPro" id="IPR014710">
    <property type="entry name" value="RmlC-like_jellyroll"/>
</dbReference>
<dbReference type="InterPro" id="IPR010982">
    <property type="entry name" value="Lambda_DNA-bd_dom_sf"/>
</dbReference>
<reference evidence="3 4" key="1">
    <citation type="submission" date="2019-07" db="EMBL/GenBank/DDBJ databases">
        <title>Microbispora hainanensis DSM 45428.</title>
        <authorList>
            <person name="Thawai C."/>
        </authorList>
    </citation>
    <scope>NUCLEOTIDE SEQUENCE [LARGE SCALE GENOMIC DNA]</scope>
    <source>
        <strain evidence="3 4">DSM 45428</strain>
    </source>
</reference>